<sequence>MAARKSAKPADGEAAVVESKFSKEQLLSAKRFQGRKDIVNALLMKYPDTATFTVNAVEEMIENYMKGQVK</sequence>
<dbReference type="AlphaFoldDB" id="A0A844DQ68"/>
<gene>
    <name evidence="1" type="ORF">GKD95_06410</name>
</gene>
<proteinExistence type="predicted"/>
<evidence type="ECO:0000313" key="1">
    <source>
        <dbReference type="EMBL" id="MSC62977.1"/>
    </source>
</evidence>
<name>A0A844DQ68_9FIRM</name>
<evidence type="ECO:0000313" key="2">
    <source>
        <dbReference type="Proteomes" id="UP000461506"/>
    </source>
</evidence>
<reference evidence="1 2" key="1">
    <citation type="journal article" date="2019" name="Nat. Med.">
        <title>A library of human gut bacterial isolates paired with longitudinal multiomics data enables mechanistic microbiome research.</title>
        <authorList>
            <person name="Poyet M."/>
            <person name="Groussin M."/>
            <person name="Gibbons S.M."/>
            <person name="Avila-Pacheco J."/>
            <person name="Jiang X."/>
            <person name="Kearney S.M."/>
            <person name="Perrotta A.R."/>
            <person name="Berdy B."/>
            <person name="Zhao S."/>
            <person name="Lieberman T.D."/>
            <person name="Swanson P.K."/>
            <person name="Smith M."/>
            <person name="Roesemann S."/>
            <person name="Alexander J.E."/>
            <person name="Rich S.A."/>
            <person name="Livny J."/>
            <person name="Vlamakis H."/>
            <person name="Clish C."/>
            <person name="Bullock K."/>
            <person name="Deik A."/>
            <person name="Scott J."/>
            <person name="Pierce K.A."/>
            <person name="Xavier R.J."/>
            <person name="Alm E.J."/>
        </authorList>
    </citation>
    <scope>NUCLEOTIDE SEQUENCE [LARGE SCALE GENOMIC DNA]</scope>
    <source>
        <strain evidence="1 2">BIOML-A1</strain>
    </source>
</reference>
<dbReference type="RefSeq" id="WP_154276889.1">
    <property type="nucleotide sequence ID" value="NZ_WKQN01000004.1"/>
</dbReference>
<organism evidence="1 2">
    <name type="scientific">Faecalibacterium prausnitzii</name>
    <dbReference type="NCBI Taxonomy" id="853"/>
    <lineage>
        <taxon>Bacteria</taxon>
        <taxon>Bacillati</taxon>
        <taxon>Bacillota</taxon>
        <taxon>Clostridia</taxon>
        <taxon>Eubacteriales</taxon>
        <taxon>Oscillospiraceae</taxon>
        <taxon>Faecalibacterium</taxon>
    </lineage>
</organism>
<dbReference type="Proteomes" id="UP000461506">
    <property type="component" value="Unassembled WGS sequence"/>
</dbReference>
<protein>
    <submittedName>
        <fullName evidence="1">Uncharacterized protein</fullName>
    </submittedName>
</protein>
<accession>A0A844DQ68</accession>
<comment type="caution">
    <text evidence="1">The sequence shown here is derived from an EMBL/GenBank/DDBJ whole genome shotgun (WGS) entry which is preliminary data.</text>
</comment>
<dbReference type="EMBL" id="WKQN01000004">
    <property type="protein sequence ID" value="MSC62977.1"/>
    <property type="molecule type" value="Genomic_DNA"/>
</dbReference>